<dbReference type="AlphaFoldDB" id="H1HNY5"/>
<dbReference type="GO" id="GO:0005886">
    <property type="term" value="C:plasma membrane"/>
    <property type="evidence" value="ECO:0007669"/>
    <property type="project" value="TreeGrafter"/>
</dbReference>
<dbReference type="InterPro" id="IPR007267">
    <property type="entry name" value="GtrA_DPMS_TM"/>
</dbReference>
<accession>H1HNY5</accession>
<keyword evidence="9" id="KW-1185">Reference proteome</keyword>
<dbReference type="PATRIC" id="fig|999422.3.peg.1972"/>
<gene>
    <name evidence="8" type="ORF">HMPREF9944_01879</name>
</gene>
<evidence type="ECO:0000313" key="9">
    <source>
        <dbReference type="Proteomes" id="UP000003167"/>
    </source>
</evidence>
<evidence type="ECO:0000256" key="5">
    <source>
        <dbReference type="ARBA" id="ARBA00023136"/>
    </source>
</evidence>
<dbReference type="Pfam" id="PF04138">
    <property type="entry name" value="GtrA_DPMS_TM"/>
    <property type="match status" value="1"/>
</dbReference>
<evidence type="ECO:0000259" key="7">
    <source>
        <dbReference type="Pfam" id="PF04138"/>
    </source>
</evidence>
<dbReference type="PANTHER" id="PTHR38459:SF1">
    <property type="entry name" value="PROPHAGE BACTOPRENOL-LINKED GLUCOSE TRANSLOCASE HOMOLOG"/>
    <property type="match status" value="1"/>
</dbReference>
<sequence>MTAFIKRLWLRWQKDFWRLFRFGITGTICSAIHYGIYCLCLLVAEANLAYTAGYVVGLVCNYGLTTYFTFKGKPTKGNAAGFAGSHLLNYLLEIGLFNLFLWLGAGKWLSPILVMLIAVPINFVLLRLVFVRRQKVAR</sequence>
<dbReference type="PANTHER" id="PTHR38459">
    <property type="entry name" value="PROPHAGE BACTOPRENOL-LINKED GLUCOSE TRANSLOCASE HOMOLOG"/>
    <property type="match status" value="1"/>
</dbReference>
<feature type="transmembrane region" description="Helical" evidence="6">
    <location>
        <begin position="82"/>
        <end position="102"/>
    </location>
</feature>
<protein>
    <recommendedName>
        <fullName evidence="7">GtrA/DPMS transmembrane domain-containing protein</fullName>
    </recommendedName>
</protein>
<evidence type="ECO:0000256" key="3">
    <source>
        <dbReference type="ARBA" id="ARBA00022692"/>
    </source>
</evidence>
<keyword evidence="4 6" id="KW-1133">Transmembrane helix</keyword>
<proteinExistence type="inferred from homology"/>
<comment type="caution">
    <text evidence="8">The sequence shown here is derived from an EMBL/GenBank/DDBJ whole genome shotgun (WGS) entry which is preliminary data.</text>
</comment>
<evidence type="ECO:0000256" key="1">
    <source>
        <dbReference type="ARBA" id="ARBA00004141"/>
    </source>
</evidence>
<name>H1HNY5_9BACT</name>
<dbReference type="RefSeq" id="WP_008565895.1">
    <property type="nucleotide sequence ID" value="NZ_JH594506.1"/>
</dbReference>
<feature type="transmembrane region" description="Helical" evidence="6">
    <location>
        <begin position="20"/>
        <end position="44"/>
    </location>
</feature>
<evidence type="ECO:0000256" key="2">
    <source>
        <dbReference type="ARBA" id="ARBA00009399"/>
    </source>
</evidence>
<reference evidence="8 9" key="1">
    <citation type="submission" date="2011-12" db="EMBL/GenBank/DDBJ databases">
        <title>The Genome Sequence of Prevotella maculosa OT 289.</title>
        <authorList>
            <consortium name="The Broad Institute Genome Sequencing Platform"/>
            <person name="Earl A."/>
            <person name="Ward D."/>
            <person name="Feldgarden M."/>
            <person name="Gevers D."/>
            <person name="Izard J."/>
            <person name="Blanton J.M."/>
            <person name="Mathney J."/>
            <person name="Tanner A.C."/>
            <person name="Dewhirst F.E."/>
            <person name="Young S.K."/>
            <person name="Zeng Q."/>
            <person name="Gargeya S."/>
            <person name="Fitzgerald M."/>
            <person name="Haas B."/>
            <person name="Abouelleil A."/>
            <person name="Alvarado L."/>
            <person name="Arachchi H.M."/>
            <person name="Berlin A."/>
            <person name="Chapman S.B."/>
            <person name="Gearin G."/>
            <person name="Goldberg J."/>
            <person name="Griggs A."/>
            <person name="Gujja S."/>
            <person name="Hansen M."/>
            <person name="Heiman D."/>
            <person name="Howarth C."/>
            <person name="Larimer J."/>
            <person name="Lui A."/>
            <person name="MacDonald P.J.P."/>
            <person name="McCowen C."/>
            <person name="Montmayeur A."/>
            <person name="Murphy C."/>
            <person name="Neiman D."/>
            <person name="Pearson M."/>
            <person name="Priest M."/>
            <person name="Roberts A."/>
            <person name="Saif S."/>
            <person name="Shea T."/>
            <person name="Sisk P."/>
            <person name="Stolte C."/>
            <person name="Sykes S."/>
            <person name="Wortman J."/>
            <person name="Nusbaum C."/>
            <person name="Birren B."/>
        </authorList>
    </citation>
    <scope>NUCLEOTIDE SEQUENCE [LARGE SCALE GENOMIC DNA]</scope>
    <source>
        <strain evidence="8 9">OT 289</strain>
    </source>
</reference>
<dbReference type="Proteomes" id="UP000003167">
    <property type="component" value="Unassembled WGS sequence"/>
</dbReference>
<organism evidence="8 9">
    <name type="scientific">Segatella maculosa OT 289</name>
    <dbReference type="NCBI Taxonomy" id="999422"/>
    <lineage>
        <taxon>Bacteria</taxon>
        <taxon>Pseudomonadati</taxon>
        <taxon>Bacteroidota</taxon>
        <taxon>Bacteroidia</taxon>
        <taxon>Bacteroidales</taxon>
        <taxon>Prevotellaceae</taxon>
        <taxon>Segatella</taxon>
    </lineage>
</organism>
<keyword evidence="3 6" id="KW-0812">Transmembrane</keyword>
<dbReference type="STRING" id="999422.HMPREF9944_01879"/>
<keyword evidence="5 6" id="KW-0472">Membrane</keyword>
<dbReference type="InterPro" id="IPR051401">
    <property type="entry name" value="GtrA_CellWall_Glycosyl"/>
</dbReference>
<comment type="subcellular location">
    <subcellularLocation>
        <location evidence="1">Membrane</location>
        <topology evidence="1">Multi-pass membrane protein</topology>
    </subcellularLocation>
</comment>
<evidence type="ECO:0000256" key="4">
    <source>
        <dbReference type="ARBA" id="ARBA00022989"/>
    </source>
</evidence>
<feature type="domain" description="GtrA/DPMS transmembrane" evidence="7">
    <location>
        <begin position="21"/>
        <end position="129"/>
    </location>
</feature>
<dbReference type="HOGENOM" id="CLU_083873_5_1_10"/>
<comment type="similarity">
    <text evidence="2">Belongs to the GtrA family.</text>
</comment>
<feature type="transmembrane region" description="Helical" evidence="6">
    <location>
        <begin position="50"/>
        <end position="70"/>
    </location>
</feature>
<dbReference type="OrthoDB" id="1494129at2"/>
<evidence type="ECO:0000256" key="6">
    <source>
        <dbReference type="SAM" id="Phobius"/>
    </source>
</evidence>
<dbReference type="GO" id="GO:0000271">
    <property type="term" value="P:polysaccharide biosynthetic process"/>
    <property type="evidence" value="ECO:0007669"/>
    <property type="project" value="InterPro"/>
</dbReference>
<evidence type="ECO:0000313" key="8">
    <source>
        <dbReference type="EMBL" id="EHO68625.1"/>
    </source>
</evidence>
<dbReference type="EMBL" id="AGEK01000032">
    <property type="protein sequence ID" value="EHO68625.1"/>
    <property type="molecule type" value="Genomic_DNA"/>
</dbReference>
<feature type="transmembrane region" description="Helical" evidence="6">
    <location>
        <begin position="108"/>
        <end position="130"/>
    </location>
</feature>